<comment type="caution">
    <text evidence="1">The sequence shown here is derived from an EMBL/GenBank/DDBJ whole genome shotgun (WGS) entry which is preliminary data.</text>
</comment>
<dbReference type="InterPro" id="IPR024079">
    <property type="entry name" value="MetalloPept_cat_dom_sf"/>
</dbReference>
<dbReference type="SUPFAM" id="SSF55486">
    <property type="entry name" value="Metalloproteases ('zincins'), catalytic domain"/>
    <property type="match status" value="1"/>
</dbReference>
<sequence length="283" mass="31870">MASMEFFGAPVYVQGGNHTIIQHNFARAAAYQPRWDDRLRNAYLNVTCNDPSALCGPSTPAYHVDPEPTPYPVLSFCSLFFEQRSLAEAVENAMGDRNGRYDLRSYDRNQGSTFLHQILHISAVGQPPITDIMETTYEGREYGPAIGPLRCKYLAFANERNNVAETIRNADNYVQFAMAMFVQEDIGYPHMPVIWEPEEDGEGEGRDLDMGTVTLVGQTRDPESLTPNLRSRVQKNSRLLGLIQSVRARAKMIVDSQYFLYVTPHRTAFRYSSRPGFTAAANP</sequence>
<accession>A0A8H6X268</accession>
<evidence type="ECO:0000313" key="2">
    <source>
        <dbReference type="Proteomes" id="UP000620124"/>
    </source>
</evidence>
<name>A0A8H6X268_9AGAR</name>
<dbReference type="AlphaFoldDB" id="A0A8H6X268"/>
<dbReference type="Gene3D" id="3.40.390.10">
    <property type="entry name" value="Collagenase (Catalytic Domain)"/>
    <property type="match status" value="1"/>
</dbReference>
<evidence type="ECO:0000313" key="1">
    <source>
        <dbReference type="EMBL" id="KAF7332894.1"/>
    </source>
</evidence>
<dbReference type="Proteomes" id="UP000620124">
    <property type="component" value="Unassembled WGS sequence"/>
</dbReference>
<organism evidence="1 2">
    <name type="scientific">Mycena venus</name>
    <dbReference type="NCBI Taxonomy" id="2733690"/>
    <lineage>
        <taxon>Eukaryota</taxon>
        <taxon>Fungi</taxon>
        <taxon>Dikarya</taxon>
        <taxon>Basidiomycota</taxon>
        <taxon>Agaricomycotina</taxon>
        <taxon>Agaricomycetes</taxon>
        <taxon>Agaricomycetidae</taxon>
        <taxon>Agaricales</taxon>
        <taxon>Marasmiineae</taxon>
        <taxon>Mycenaceae</taxon>
        <taxon>Mycena</taxon>
    </lineage>
</organism>
<dbReference type="GO" id="GO:0008237">
    <property type="term" value="F:metallopeptidase activity"/>
    <property type="evidence" value="ECO:0007669"/>
    <property type="project" value="InterPro"/>
</dbReference>
<dbReference type="EMBL" id="JACAZI010000031">
    <property type="protein sequence ID" value="KAF7332894.1"/>
    <property type="molecule type" value="Genomic_DNA"/>
</dbReference>
<reference evidence="1" key="1">
    <citation type="submission" date="2020-05" db="EMBL/GenBank/DDBJ databases">
        <title>Mycena genomes resolve the evolution of fungal bioluminescence.</title>
        <authorList>
            <person name="Tsai I.J."/>
        </authorList>
    </citation>
    <scope>NUCLEOTIDE SEQUENCE</scope>
    <source>
        <strain evidence="1">CCC161011</strain>
    </source>
</reference>
<proteinExistence type="predicted"/>
<keyword evidence="2" id="KW-1185">Reference proteome</keyword>
<dbReference type="OrthoDB" id="1896086at2759"/>
<protein>
    <submittedName>
        <fullName evidence="1">Killer toxin subunits alpha/beta</fullName>
    </submittedName>
</protein>
<gene>
    <name evidence="1" type="ORF">MVEN_02394800</name>
</gene>